<comment type="caution">
    <text evidence="2">The sequence shown here is derived from an EMBL/GenBank/DDBJ whole genome shotgun (WGS) entry which is preliminary data.</text>
</comment>
<feature type="compositionally biased region" description="Polar residues" evidence="1">
    <location>
        <begin position="87"/>
        <end position="97"/>
    </location>
</feature>
<feature type="region of interest" description="Disordered" evidence="1">
    <location>
        <begin position="87"/>
        <end position="108"/>
    </location>
</feature>
<evidence type="ECO:0000313" key="3">
    <source>
        <dbReference type="Proteomes" id="UP001446871"/>
    </source>
</evidence>
<protein>
    <submittedName>
        <fullName evidence="2">Uncharacterized protein</fullName>
    </submittedName>
</protein>
<evidence type="ECO:0000313" key="2">
    <source>
        <dbReference type="EMBL" id="KAK8060580.1"/>
    </source>
</evidence>
<sequence>MFPYSARALPLPLPSGWQDFYFDKPQATRYWRTVCYRSIAQKGGSQWGDSAKGIPDSQVERASTLPKLPMQAPVAPFLYSLQITPNQRKSSVCTSDAENPPPSLSLAR</sequence>
<gene>
    <name evidence="2" type="ORF">PG996_010510</name>
</gene>
<dbReference type="EMBL" id="JAQQWM010000006">
    <property type="protein sequence ID" value="KAK8060580.1"/>
    <property type="molecule type" value="Genomic_DNA"/>
</dbReference>
<dbReference type="Proteomes" id="UP001446871">
    <property type="component" value="Unassembled WGS sequence"/>
</dbReference>
<keyword evidence="3" id="KW-1185">Reference proteome</keyword>
<reference evidence="2 3" key="1">
    <citation type="submission" date="2023-01" db="EMBL/GenBank/DDBJ databases">
        <title>Analysis of 21 Apiospora genomes using comparative genomics revels a genus with tremendous synthesis potential of carbohydrate active enzymes and secondary metabolites.</title>
        <authorList>
            <person name="Sorensen T."/>
        </authorList>
    </citation>
    <scope>NUCLEOTIDE SEQUENCE [LARGE SCALE GENOMIC DNA]</scope>
    <source>
        <strain evidence="2 3">CBS 83171</strain>
    </source>
</reference>
<accession>A0ABR1UNS5</accession>
<proteinExistence type="predicted"/>
<evidence type="ECO:0000256" key="1">
    <source>
        <dbReference type="SAM" id="MobiDB-lite"/>
    </source>
</evidence>
<name>A0ABR1UNS5_9PEZI</name>
<organism evidence="2 3">
    <name type="scientific">Apiospora saccharicola</name>
    <dbReference type="NCBI Taxonomy" id="335842"/>
    <lineage>
        <taxon>Eukaryota</taxon>
        <taxon>Fungi</taxon>
        <taxon>Dikarya</taxon>
        <taxon>Ascomycota</taxon>
        <taxon>Pezizomycotina</taxon>
        <taxon>Sordariomycetes</taxon>
        <taxon>Xylariomycetidae</taxon>
        <taxon>Amphisphaeriales</taxon>
        <taxon>Apiosporaceae</taxon>
        <taxon>Apiospora</taxon>
    </lineage>
</organism>
<feature type="compositionally biased region" description="Pro residues" evidence="1">
    <location>
        <begin position="99"/>
        <end position="108"/>
    </location>
</feature>